<gene>
    <name evidence="1" type="ORF">ACOLOM_LOCUS6608</name>
</gene>
<sequence length="223" mass="23517">TTIVSPFEESFKNYPVMRMVLSFGDICQTVVAMKRVTGVGLSAIKPASSSLVETPVELDPANPKSSLQTCTGNPSSLFVPLLLPAPAQYVYSLFIIATIVTVVLDSSRRGKPQVEASLVLRLPAVFQVASLLVEVPQAEFPPASRSLFQRSLALPHPGQLSLARSLQQAPSGSFSRPPPPSGIPSGLPPSGVPPSGVPPSFTRPVPTGSFSRPPLVRNQAKLG</sequence>
<dbReference type="EMBL" id="CAJVPT010013762">
    <property type="protein sequence ID" value="CAG8598839.1"/>
    <property type="molecule type" value="Genomic_DNA"/>
</dbReference>
<name>A0ACA9MMY8_9GLOM</name>
<evidence type="ECO:0000313" key="1">
    <source>
        <dbReference type="EMBL" id="CAG8598839.1"/>
    </source>
</evidence>
<reference evidence="1" key="1">
    <citation type="submission" date="2021-06" db="EMBL/GenBank/DDBJ databases">
        <authorList>
            <person name="Kallberg Y."/>
            <person name="Tangrot J."/>
            <person name="Rosling A."/>
        </authorList>
    </citation>
    <scope>NUCLEOTIDE SEQUENCE</scope>
    <source>
        <strain evidence="1">CL356</strain>
    </source>
</reference>
<proteinExistence type="predicted"/>
<comment type="caution">
    <text evidence="1">The sequence shown here is derived from an EMBL/GenBank/DDBJ whole genome shotgun (WGS) entry which is preliminary data.</text>
</comment>
<feature type="non-terminal residue" evidence="1">
    <location>
        <position position="1"/>
    </location>
</feature>
<keyword evidence="2" id="KW-1185">Reference proteome</keyword>
<protein>
    <submittedName>
        <fullName evidence="1">6840_t:CDS:1</fullName>
    </submittedName>
</protein>
<organism evidence="1 2">
    <name type="scientific">Acaulospora colombiana</name>
    <dbReference type="NCBI Taxonomy" id="27376"/>
    <lineage>
        <taxon>Eukaryota</taxon>
        <taxon>Fungi</taxon>
        <taxon>Fungi incertae sedis</taxon>
        <taxon>Mucoromycota</taxon>
        <taxon>Glomeromycotina</taxon>
        <taxon>Glomeromycetes</taxon>
        <taxon>Diversisporales</taxon>
        <taxon>Acaulosporaceae</taxon>
        <taxon>Acaulospora</taxon>
    </lineage>
</organism>
<evidence type="ECO:0000313" key="2">
    <source>
        <dbReference type="Proteomes" id="UP000789525"/>
    </source>
</evidence>
<accession>A0ACA9MMY8</accession>
<dbReference type="Proteomes" id="UP000789525">
    <property type="component" value="Unassembled WGS sequence"/>
</dbReference>